<dbReference type="InterPro" id="IPR018062">
    <property type="entry name" value="HTH_AraC-typ_CS"/>
</dbReference>
<dbReference type="PANTHER" id="PTHR46796:SF6">
    <property type="entry name" value="ARAC SUBFAMILY"/>
    <property type="match status" value="1"/>
</dbReference>
<protein>
    <submittedName>
        <fullName evidence="5">AraC family transcriptional regulator</fullName>
    </submittedName>
</protein>
<keyword evidence="6" id="KW-1185">Reference proteome</keyword>
<gene>
    <name evidence="5" type="ORF">C4N9_11990</name>
</gene>
<name>A0A2U2C9Y3_9RHOB</name>
<dbReference type="PROSITE" id="PS01124">
    <property type="entry name" value="HTH_ARAC_FAMILY_2"/>
    <property type="match status" value="1"/>
</dbReference>
<comment type="caution">
    <text evidence="5">The sequence shown here is derived from an EMBL/GenBank/DDBJ whole genome shotgun (WGS) entry which is preliminary data.</text>
</comment>
<sequence>MDDMALGANSFGHGFEFGAGMPGAVNQNIGRHEHSSLSFDWTQACQSGHHRAMTRSAAPVTESASLPRVWDTRDVARGEAFDYYREGICAAFMPLRPELGRDARAEFRAGVHSHDMPGGEQAGALNIVSARSHTVLRTGAEIAASPMPCWYVNLQLGGICAITQAGRTMALRPGEVGLFDSDAPFTLDHSRRSGLRVASLMVPKSAVGSAFAPGPHRLSDHPVYGALCLEAARALTDTAQRHGALAGLHEVFLKLVALTAEDAPPAQDSAALRIRASIRANATRQGWSLADCAAEIGMSARQIQRLLAAEEDGFAAALSRERLARAARLLRDPHHAPLSVSDIAFAVGYGDPAPFARAFRAFYGTSPGAWRRGDGSV</sequence>
<accession>A0A2U2C9Y3</accession>
<evidence type="ECO:0000313" key="6">
    <source>
        <dbReference type="Proteomes" id="UP000244940"/>
    </source>
</evidence>
<dbReference type="InterPro" id="IPR009057">
    <property type="entry name" value="Homeodomain-like_sf"/>
</dbReference>
<evidence type="ECO:0000256" key="1">
    <source>
        <dbReference type="ARBA" id="ARBA00023015"/>
    </source>
</evidence>
<keyword evidence="3" id="KW-0804">Transcription</keyword>
<reference evidence="5 6" key="1">
    <citation type="submission" date="2018-05" db="EMBL/GenBank/DDBJ databases">
        <title>Pararhodobacter marina sp. nov., isolated from deep-sea water of the Indian Ocean.</title>
        <authorList>
            <person name="Lai Q.Sr."/>
            <person name="Liu X."/>
            <person name="Shao Z."/>
        </authorList>
    </citation>
    <scope>NUCLEOTIDE SEQUENCE [LARGE SCALE GENOMIC DNA]</scope>
    <source>
        <strain evidence="5 6">CIC4N-9</strain>
    </source>
</reference>
<feature type="domain" description="HTH araC/xylS-type" evidence="4">
    <location>
        <begin position="272"/>
        <end position="373"/>
    </location>
</feature>
<dbReference type="SMART" id="SM00342">
    <property type="entry name" value="HTH_ARAC"/>
    <property type="match status" value="1"/>
</dbReference>
<dbReference type="Gene3D" id="1.10.10.60">
    <property type="entry name" value="Homeodomain-like"/>
    <property type="match status" value="1"/>
</dbReference>
<dbReference type="PANTHER" id="PTHR46796">
    <property type="entry name" value="HTH-TYPE TRANSCRIPTIONAL ACTIVATOR RHAS-RELATED"/>
    <property type="match status" value="1"/>
</dbReference>
<dbReference type="Pfam" id="PF12833">
    <property type="entry name" value="HTH_18"/>
    <property type="match status" value="1"/>
</dbReference>
<dbReference type="OrthoDB" id="9816011at2"/>
<dbReference type="GO" id="GO:0003700">
    <property type="term" value="F:DNA-binding transcription factor activity"/>
    <property type="evidence" value="ECO:0007669"/>
    <property type="project" value="InterPro"/>
</dbReference>
<dbReference type="InterPro" id="IPR018060">
    <property type="entry name" value="HTH_AraC"/>
</dbReference>
<dbReference type="EMBL" id="QEYD01000006">
    <property type="protein sequence ID" value="PWE28695.1"/>
    <property type="molecule type" value="Genomic_DNA"/>
</dbReference>
<dbReference type="PROSITE" id="PS00041">
    <property type="entry name" value="HTH_ARAC_FAMILY_1"/>
    <property type="match status" value="1"/>
</dbReference>
<evidence type="ECO:0000256" key="3">
    <source>
        <dbReference type="ARBA" id="ARBA00023163"/>
    </source>
</evidence>
<keyword evidence="2" id="KW-0238">DNA-binding</keyword>
<evidence type="ECO:0000256" key="2">
    <source>
        <dbReference type="ARBA" id="ARBA00023125"/>
    </source>
</evidence>
<evidence type="ECO:0000313" key="5">
    <source>
        <dbReference type="EMBL" id="PWE28695.1"/>
    </source>
</evidence>
<organism evidence="5 6">
    <name type="scientific">Pararhodobacter marinus</name>
    <dbReference type="NCBI Taxonomy" id="2184063"/>
    <lineage>
        <taxon>Bacteria</taxon>
        <taxon>Pseudomonadati</taxon>
        <taxon>Pseudomonadota</taxon>
        <taxon>Alphaproteobacteria</taxon>
        <taxon>Rhodobacterales</taxon>
        <taxon>Paracoccaceae</taxon>
        <taxon>Pararhodobacter</taxon>
    </lineage>
</organism>
<dbReference type="PRINTS" id="PR00032">
    <property type="entry name" value="HTHARAC"/>
</dbReference>
<dbReference type="SUPFAM" id="SSF46689">
    <property type="entry name" value="Homeodomain-like"/>
    <property type="match status" value="1"/>
</dbReference>
<dbReference type="Proteomes" id="UP000244940">
    <property type="component" value="Unassembled WGS sequence"/>
</dbReference>
<dbReference type="InterPro" id="IPR050204">
    <property type="entry name" value="AraC_XylS_family_regulators"/>
</dbReference>
<evidence type="ECO:0000259" key="4">
    <source>
        <dbReference type="PROSITE" id="PS01124"/>
    </source>
</evidence>
<proteinExistence type="predicted"/>
<dbReference type="InterPro" id="IPR020449">
    <property type="entry name" value="Tscrpt_reg_AraC-type_HTH"/>
</dbReference>
<dbReference type="GO" id="GO:0043565">
    <property type="term" value="F:sequence-specific DNA binding"/>
    <property type="evidence" value="ECO:0007669"/>
    <property type="project" value="InterPro"/>
</dbReference>
<keyword evidence="1" id="KW-0805">Transcription regulation</keyword>
<dbReference type="AlphaFoldDB" id="A0A2U2C9Y3"/>